<feature type="transmembrane region" description="Helical" evidence="1">
    <location>
        <begin position="208"/>
        <end position="233"/>
    </location>
</feature>
<protein>
    <submittedName>
        <fullName evidence="3">Hypothetical_protein</fullName>
    </submittedName>
</protein>
<name>A0AA86QE78_9EUKA</name>
<evidence type="ECO:0000313" key="4">
    <source>
        <dbReference type="Proteomes" id="UP001642409"/>
    </source>
</evidence>
<comment type="caution">
    <text evidence="2">The sequence shown here is derived from an EMBL/GenBank/DDBJ whole genome shotgun (WGS) entry which is preliminary data.</text>
</comment>
<evidence type="ECO:0000256" key="1">
    <source>
        <dbReference type="SAM" id="Phobius"/>
    </source>
</evidence>
<dbReference type="AlphaFoldDB" id="A0AA86QE78"/>
<proteinExistence type="predicted"/>
<gene>
    <name evidence="2" type="ORF">HINF_LOCUS44735</name>
    <name evidence="3" type="ORF">HINF_LOCUS70574</name>
</gene>
<dbReference type="EMBL" id="CATOUU010000883">
    <property type="protein sequence ID" value="CAI9957090.1"/>
    <property type="molecule type" value="Genomic_DNA"/>
</dbReference>
<evidence type="ECO:0000313" key="3">
    <source>
        <dbReference type="EMBL" id="CAL6100479.1"/>
    </source>
</evidence>
<reference evidence="3 4" key="2">
    <citation type="submission" date="2024-07" db="EMBL/GenBank/DDBJ databases">
        <authorList>
            <person name="Akdeniz Z."/>
        </authorList>
    </citation>
    <scope>NUCLEOTIDE SEQUENCE [LARGE SCALE GENOMIC DNA]</scope>
</reference>
<keyword evidence="4" id="KW-1185">Reference proteome</keyword>
<sequence length="438" mass="51815">MSEERPYECDTSRYYQPYKINSICVCLPFLVEINDSCFCNEHNGFLPELQNDNCECSQKGSFKFISTDKSACVPCDERNGQVFDGNKCICSEKYISLALNPLKCSKCALNQILKENKCFCAQTGEQGACKKQSGFDYEQMLTIISFILILILISIIGGHKIKEYKKRQQKMKKMQQRQTRKHNAVKERRDFNLNQPRIVFVKNTKQDIVCCIVPFVFILDILFSSLYQLVFYLQKNIYYLKMYLKNNKCKCKHIDRCYTYLLLFINLNQLILIHQLKNPMFIFNIQNIVKALKQHNLHAQYIESPIQAYSINHYSKYTQITIKQRKQQLNQCHNMILHFNMLANRQMSQQQLPLHLKQIPKQIIKSSLSFTSIIDNDHEYNASEQLLDQILYKRAELYSQVNRLNKIYEFLEYNCNSIQKIHKNNNAIQEYIRYLKSK</sequence>
<reference evidence="2" key="1">
    <citation type="submission" date="2023-06" db="EMBL/GenBank/DDBJ databases">
        <authorList>
            <person name="Kurt Z."/>
        </authorList>
    </citation>
    <scope>NUCLEOTIDE SEQUENCE</scope>
</reference>
<accession>A0AA86QE78</accession>
<evidence type="ECO:0000313" key="2">
    <source>
        <dbReference type="EMBL" id="CAI9957090.1"/>
    </source>
</evidence>
<dbReference type="Proteomes" id="UP001642409">
    <property type="component" value="Unassembled WGS sequence"/>
</dbReference>
<dbReference type="EMBL" id="CAXDID020000531">
    <property type="protein sequence ID" value="CAL6100479.1"/>
    <property type="molecule type" value="Genomic_DNA"/>
</dbReference>
<organism evidence="2">
    <name type="scientific">Hexamita inflata</name>
    <dbReference type="NCBI Taxonomy" id="28002"/>
    <lineage>
        <taxon>Eukaryota</taxon>
        <taxon>Metamonada</taxon>
        <taxon>Diplomonadida</taxon>
        <taxon>Hexamitidae</taxon>
        <taxon>Hexamitinae</taxon>
        <taxon>Hexamita</taxon>
    </lineage>
</organism>
<feature type="transmembrane region" description="Helical" evidence="1">
    <location>
        <begin position="140"/>
        <end position="161"/>
    </location>
</feature>
<keyword evidence="1" id="KW-1133">Transmembrane helix</keyword>
<keyword evidence="1" id="KW-0812">Transmembrane</keyword>
<keyword evidence="1" id="KW-0472">Membrane</keyword>